<dbReference type="PANTHER" id="PTHR20861">
    <property type="entry name" value="HOMOSERINE/4-DIPHOSPHOCYTIDYL-2-C-METHYL-D-ERYTHRITOL KINASE"/>
    <property type="match status" value="1"/>
</dbReference>
<dbReference type="GO" id="GO:0004413">
    <property type="term" value="F:homoserine kinase activity"/>
    <property type="evidence" value="ECO:0007669"/>
    <property type="project" value="UniProtKB-EC"/>
</dbReference>
<gene>
    <name evidence="14" type="ORF">CANINC_002006</name>
</gene>
<comment type="similarity">
    <text evidence="2">Belongs to the GHMP kinase family. Homoserine kinase subfamily.</text>
</comment>
<keyword evidence="9" id="KW-0418">Kinase</keyword>
<evidence type="ECO:0000256" key="2">
    <source>
        <dbReference type="ARBA" id="ARBA00007370"/>
    </source>
</evidence>
<dbReference type="EC" id="2.7.1.39" evidence="3"/>
<comment type="catalytic activity">
    <reaction evidence="11">
        <text>L-homoserine + ATP = O-phospho-L-homoserine + ADP + H(+)</text>
        <dbReference type="Rhea" id="RHEA:13985"/>
        <dbReference type="ChEBI" id="CHEBI:15378"/>
        <dbReference type="ChEBI" id="CHEBI:30616"/>
        <dbReference type="ChEBI" id="CHEBI:57476"/>
        <dbReference type="ChEBI" id="CHEBI:57590"/>
        <dbReference type="ChEBI" id="CHEBI:456216"/>
        <dbReference type="EC" id="2.7.1.39"/>
    </reaction>
    <physiologicalReaction direction="left-to-right" evidence="11">
        <dbReference type="Rhea" id="RHEA:13986"/>
    </physiologicalReaction>
</comment>
<keyword evidence="10" id="KW-0067">ATP-binding</keyword>
<evidence type="ECO:0000313" key="15">
    <source>
        <dbReference type="Proteomes" id="UP000307173"/>
    </source>
</evidence>
<dbReference type="InterPro" id="IPR006204">
    <property type="entry name" value="GHMP_kinase_N_dom"/>
</dbReference>
<dbReference type="UniPathway" id="UPA00050">
    <property type="reaction ID" value="UER00064"/>
</dbReference>
<evidence type="ECO:0000259" key="12">
    <source>
        <dbReference type="Pfam" id="PF00288"/>
    </source>
</evidence>
<name>A0A4T0X2P7_9ASCO</name>
<comment type="caution">
    <text evidence="14">The sequence shown here is derived from an EMBL/GenBank/DDBJ whole genome shotgun (WGS) entry which is preliminary data.</text>
</comment>
<evidence type="ECO:0000256" key="8">
    <source>
        <dbReference type="ARBA" id="ARBA00022741"/>
    </source>
</evidence>
<evidence type="ECO:0000256" key="11">
    <source>
        <dbReference type="ARBA" id="ARBA00049913"/>
    </source>
</evidence>
<dbReference type="GO" id="GO:0005524">
    <property type="term" value="F:ATP binding"/>
    <property type="evidence" value="ECO:0007669"/>
    <property type="project" value="UniProtKB-KW"/>
</dbReference>
<sequence length="362" mass="39632">MTREFSIKVPASSANIGPGFDVLGIGLNLYLTLNVSINEKNHSQKSIEDPYNVDLFYSSGDHEDKANTEVPLQSDLNLITKTALYVLHANNIRSFPPGTRIQVHNPIPLGRGLGSSGSAIVAGVLLANEVGGFGFSKNRCLDYCLMIERHPDNITATMMGGFVGSFLRNLSEEENDIVHQDLDNILPSPSTPEDFVPSNAPLNLGTHVKYPWNPMIKCIAVIPQFEVKTSDSRRVLPTSYDKKDVIFNLQRLAVLTSAVGDLKPNPDAIYNSMQDSLHQPYRKVLIPGLTEVLLKFKPSTHDGLLGICLSGAGPTILCLATKNFEQIAEDIIEEFKLHSVDCAWKLLEVADEGAVVEHGSKL</sequence>
<accession>A0A4T0X2P7</accession>
<dbReference type="Proteomes" id="UP000307173">
    <property type="component" value="Unassembled WGS sequence"/>
</dbReference>
<evidence type="ECO:0000256" key="6">
    <source>
        <dbReference type="ARBA" id="ARBA00022679"/>
    </source>
</evidence>
<dbReference type="HAMAP" id="MF_00384">
    <property type="entry name" value="Homoser_kinase"/>
    <property type="match status" value="1"/>
</dbReference>
<feature type="domain" description="GHMP kinase N-terminal" evidence="12">
    <location>
        <begin position="77"/>
        <end position="161"/>
    </location>
</feature>
<dbReference type="InterPro" id="IPR013750">
    <property type="entry name" value="GHMP_kinase_C_dom"/>
</dbReference>
<keyword evidence="8" id="KW-0547">Nucleotide-binding</keyword>
<keyword evidence="6" id="KW-0808">Transferase</keyword>
<evidence type="ECO:0000313" key="14">
    <source>
        <dbReference type="EMBL" id="TID29373.1"/>
    </source>
</evidence>
<keyword evidence="7" id="KW-0791">Threonine biosynthesis</keyword>
<dbReference type="InterPro" id="IPR020568">
    <property type="entry name" value="Ribosomal_Su5_D2-typ_SF"/>
</dbReference>
<keyword evidence="5" id="KW-0028">Amino-acid biosynthesis</keyword>
<dbReference type="InterPro" id="IPR036554">
    <property type="entry name" value="GHMP_kinase_C_sf"/>
</dbReference>
<dbReference type="SUPFAM" id="SSF55060">
    <property type="entry name" value="GHMP Kinase, C-terminal domain"/>
    <property type="match status" value="1"/>
</dbReference>
<evidence type="ECO:0000256" key="9">
    <source>
        <dbReference type="ARBA" id="ARBA00022777"/>
    </source>
</evidence>
<protein>
    <recommendedName>
        <fullName evidence="4">Homoserine kinase</fullName>
        <ecNumber evidence="3">2.7.1.39</ecNumber>
    </recommendedName>
</protein>
<dbReference type="PANTHER" id="PTHR20861:SF1">
    <property type="entry name" value="HOMOSERINE KINASE"/>
    <property type="match status" value="1"/>
</dbReference>
<evidence type="ECO:0000256" key="7">
    <source>
        <dbReference type="ARBA" id="ARBA00022697"/>
    </source>
</evidence>
<reference evidence="14 15" key="1">
    <citation type="journal article" date="2019" name="Front. Genet.">
        <title>Whole-Genome Sequencing of the Opportunistic Yeast Pathogen Candida inconspicua Uncovers Its Hybrid Origin.</title>
        <authorList>
            <person name="Mixao V."/>
            <person name="Hansen A.P."/>
            <person name="Saus E."/>
            <person name="Boekhout T."/>
            <person name="Lass-Florl C."/>
            <person name="Gabaldon T."/>
        </authorList>
    </citation>
    <scope>NUCLEOTIDE SEQUENCE [LARGE SCALE GENOMIC DNA]</scope>
    <source>
        <strain evidence="14 15">CBS 180</strain>
    </source>
</reference>
<evidence type="ECO:0000256" key="10">
    <source>
        <dbReference type="ARBA" id="ARBA00022840"/>
    </source>
</evidence>
<dbReference type="OrthoDB" id="195231at2759"/>
<evidence type="ECO:0000256" key="1">
    <source>
        <dbReference type="ARBA" id="ARBA00005015"/>
    </source>
</evidence>
<dbReference type="PRINTS" id="PR00958">
    <property type="entry name" value="HOMSERKINASE"/>
</dbReference>
<evidence type="ECO:0000256" key="4">
    <source>
        <dbReference type="ARBA" id="ARBA00017858"/>
    </source>
</evidence>
<dbReference type="Pfam" id="PF08544">
    <property type="entry name" value="GHMP_kinases_C"/>
    <property type="match status" value="1"/>
</dbReference>
<dbReference type="SUPFAM" id="SSF54211">
    <property type="entry name" value="Ribosomal protein S5 domain 2-like"/>
    <property type="match status" value="1"/>
</dbReference>
<dbReference type="InterPro" id="IPR006203">
    <property type="entry name" value="GHMP_knse_ATP-bd_CS"/>
</dbReference>
<comment type="pathway">
    <text evidence="1">Amino-acid biosynthesis; L-threonine biosynthesis; L-threonine from L-aspartate: step 4/5.</text>
</comment>
<dbReference type="InterPro" id="IPR014721">
    <property type="entry name" value="Ribsml_uS5_D2-typ_fold_subgr"/>
</dbReference>
<dbReference type="Gene3D" id="3.30.70.890">
    <property type="entry name" value="GHMP kinase, C-terminal domain"/>
    <property type="match status" value="1"/>
</dbReference>
<dbReference type="Pfam" id="PF00288">
    <property type="entry name" value="GHMP_kinases_N"/>
    <property type="match status" value="1"/>
</dbReference>
<dbReference type="NCBIfam" id="TIGR00191">
    <property type="entry name" value="thrB"/>
    <property type="match status" value="1"/>
</dbReference>
<dbReference type="EMBL" id="SELW01000319">
    <property type="protein sequence ID" value="TID29373.1"/>
    <property type="molecule type" value="Genomic_DNA"/>
</dbReference>
<feature type="domain" description="GHMP kinase C-terminal" evidence="13">
    <location>
        <begin position="260"/>
        <end position="335"/>
    </location>
</feature>
<dbReference type="STRING" id="52247.A0A4T0X2P7"/>
<dbReference type="AlphaFoldDB" id="A0A4T0X2P7"/>
<organism evidence="14 15">
    <name type="scientific">Pichia inconspicua</name>
    <dbReference type="NCBI Taxonomy" id="52247"/>
    <lineage>
        <taxon>Eukaryota</taxon>
        <taxon>Fungi</taxon>
        <taxon>Dikarya</taxon>
        <taxon>Ascomycota</taxon>
        <taxon>Saccharomycotina</taxon>
        <taxon>Pichiomycetes</taxon>
        <taxon>Pichiales</taxon>
        <taxon>Pichiaceae</taxon>
        <taxon>Pichia</taxon>
    </lineage>
</organism>
<dbReference type="PROSITE" id="PS00627">
    <property type="entry name" value="GHMP_KINASES_ATP"/>
    <property type="match status" value="1"/>
</dbReference>
<dbReference type="InterPro" id="IPR000870">
    <property type="entry name" value="Homoserine_kinase"/>
</dbReference>
<keyword evidence="15" id="KW-1185">Reference proteome</keyword>
<dbReference type="PIRSF" id="PIRSF000676">
    <property type="entry name" value="Homoser_kin"/>
    <property type="match status" value="1"/>
</dbReference>
<proteinExistence type="inferred from homology"/>
<evidence type="ECO:0000256" key="5">
    <source>
        <dbReference type="ARBA" id="ARBA00022605"/>
    </source>
</evidence>
<evidence type="ECO:0000259" key="13">
    <source>
        <dbReference type="Pfam" id="PF08544"/>
    </source>
</evidence>
<dbReference type="Gene3D" id="3.30.230.10">
    <property type="match status" value="1"/>
</dbReference>
<evidence type="ECO:0000256" key="3">
    <source>
        <dbReference type="ARBA" id="ARBA00012078"/>
    </source>
</evidence>
<dbReference type="GO" id="GO:0009088">
    <property type="term" value="P:threonine biosynthetic process"/>
    <property type="evidence" value="ECO:0007669"/>
    <property type="project" value="UniProtKB-UniPathway"/>
</dbReference>